<protein>
    <submittedName>
        <fullName evidence="2">Uncharacterized protein</fullName>
    </submittedName>
</protein>
<keyword evidence="3" id="KW-1185">Reference proteome</keyword>
<evidence type="ECO:0000313" key="2">
    <source>
        <dbReference type="EMBL" id="KAI1711609.1"/>
    </source>
</evidence>
<proteinExistence type="predicted"/>
<feature type="chain" id="PRO_5042101860" evidence="1">
    <location>
        <begin position="23"/>
        <end position="188"/>
    </location>
</feature>
<dbReference type="Proteomes" id="UP001201812">
    <property type="component" value="Unassembled WGS sequence"/>
</dbReference>
<accession>A0AAD4N1B9</accession>
<sequence length="188" mass="21260">MSPSYFTALIISIAIFVNAVTGFDVKAARKAISEFNLGVRDGNIDKIDIPAYFRGTDIKVVKSVLDEASAHDGFNLNIWSKGDKLEVVKAIARVINERNPYGQAVGVEDPVKPLDSQNLQNYLKFKGAYYMPIIGYEVLRERLRIQYDLIKLKTANNGSNTFVLFLFPMELSSQSEYRVLKYYFIGKN</sequence>
<organism evidence="2 3">
    <name type="scientific">Ditylenchus destructor</name>
    <dbReference type="NCBI Taxonomy" id="166010"/>
    <lineage>
        <taxon>Eukaryota</taxon>
        <taxon>Metazoa</taxon>
        <taxon>Ecdysozoa</taxon>
        <taxon>Nematoda</taxon>
        <taxon>Chromadorea</taxon>
        <taxon>Rhabditida</taxon>
        <taxon>Tylenchina</taxon>
        <taxon>Tylenchomorpha</taxon>
        <taxon>Sphaerularioidea</taxon>
        <taxon>Anguinidae</taxon>
        <taxon>Anguininae</taxon>
        <taxon>Ditylenchus</taxon>
    </lineage>
</organism>
<reference evidence="2" key="1">
    <citation type="submission" date="2022-01" db="EMBL/GenBank/DDBJ databases">
        <title>Genome Sequence Resource for Two Populations of Ditylenchus destructor, the Migratory Endoparasitic Phytonematode.</title>
        <authorList>
            <person name="Zhang H."/>
            <person name="Lin R."/>
            <person name="Xie B."/>
        </authorList>
    </citation>
    <scope>NUCLEOTIDE SEQUENCE</scope>
    <source>
        <strain evidence="2">BazhouSP</strain>
    </source>
</reference>
<evidence type="ECO:0000313" key="3">
    <source>
        <dbReference type="Proteomes" id="UP001201812"/>
    </source>
</evidence>
<keyword evidence="1" id="KW-0732">Signal</keyword>
<comment type="caution">
    <text evidence="2">The sequence shown here is derived from an EMBL/GenBank/DDBJ whole genome shotgun (WGS) entry which is preliminary data.</text>
</comment>
<name>A0AAD4N1B9_9BILA</name>
<gene>
    <name evidence="2" type="ORF">DdX_10071</name>
</gene>
<dbReference type="AlphaFoldDB" id="A0AAD4N1B9"/>
<evidence type="ECO:0000256" key="1">
    <source>
        <dbReference type="SAM" id="SignalP"/>
    </source>
</evidence>
<dbReference type="EMBL" id="JAKKPZ010000021">
    <property type="protein sequence ID" value="KAI1711609.1"/>
    <property type="molecule type" value="Genomic_DNA"/>
</dbReference>
<feature type="signal peptide" evidence="1">
    <location>
        <begin position="1"/>
        <end position="22"/>
    </location>
</feature>